<sequence>MAEAVSEIIVSTISGEENDLLDIKILDDFSQANLDEMVEIYQSVGWNNHTKAIITQVFQAM</sequence>
<organism evidence="1 2">
    <name type="scientific">Weizmannia acidilactici</name>
    <dbReference type="NCBI Taxonomy" id="2607726"/>
    <lineage>
        <taxon>Bacteria</taxon>
        <taxon>Bacillati</taxon>
        <taxon>Bacillota</taxon>
        <taxon>Bacilli</taxon>
        <taxon>Bacillales</taxon>
        <taxon>Bacillaceae</taxon>
        <taxon>Heyndrickxia</taxon>
    </lineage>
</organism>
<accession>A0A5J4J5L0</accession>
<dbReference type="Proteomes" id="UP000391919">
    <property type="component" value="Unassembled WGS sequence"/>
</dbReference>
<name>A0A5J4J5L0_9BACI</name>
<comment type="caution">
    <text evidence="1">The sequence shown here is derived from an EMBL/GenBank/DDBJ whole genome shotgun (WGS) entry which is preliminary data.</text>
</comment>
<evidence type="ECO:0000313" key="2">
    <source>
        <dbReference type="Proteomes" id="UP000391919"/>
    </source>
</evidence>
<protein>
    <submittedName>
        <fullName evidence="1">Uncharacterized protein</fullName>
    </submittedName>
</protein>
<evidence type="ECO:0000313" key="1">
    <source>
        <dbReference type="EMBL" id="GER70226.1"/>
    </source>
</evidence>
<dbReference type="AlphaFoldDB" id="A0A5J4J5L0"/>
<gene>
    <name evidence="1" type="ORF">BpJC7_15290</name>
</gene>
<reference evidence="1 2" key="1">
    <citation type="submission" date="2019-09" db="EMBL/GenBank/DDBJ databases">
        <title>Draft genome sequence of Bacillus sp. JC-7.</title>
        <authorList>
            <person name="Tanaka N."/>
            <person name="Shiwa Y."/>
            <person name="Fujita N."/>
            <person name="Tanasupawat S."/>
        </authorList>
    </citation>
    <scope>NUCLEOTIDE SEQUENCE [LARGE SCALE GENOMIC DNA]</scope>
    <source>
        <strain evidence="1 2">JC-7</strain>
    </source>
</reference>
<dbReference type="EMBL" id="BKZQ01000017">
    <property type="protein sequence ID" value="GER70226.1"/>
    <property type="molecule type" value="Genomic_DNA"/>
</dbReference>
<keyword evidence="2" id="KW-1185">Reference proteome</keyword>
<proteinExistence type="predicted"/>